<feature type="domain" description="RRM" evidence="10">
    <location>
        <begin position="119"/>
        <end position="197"/>
    </location>
</feature>
<dbReference type="GO" id="GO:0010468">
    <property type="term" value="P:regulation of gene expression"/>
    <property type="evidence" value="ECO:0000318"/>
    <property type="project" value="GO_Central"/>
</dbReference>
<dbReference type="GO" id="GO:0003723">
    <property type="term" value="F:RNA binding"/>
    <property type="evidence" value="ECO:0000318"/>
    <property type="project" value="GO_Central"/>
</dbReference>
<dbReference type="InterPro" id="IPR012677">
    <property type="entry name" value="Nucleotide-bd_a/b_plait_sf"/>
</dbReference>
<dbReference type="Gene3D" id="3.30.70.330">
    <property type="match status" value="2"/>
</dbReference>
<dbReference type="RefSeq" id="XP_030842879.1">
    <property type="nucleotide sequence ID" value="XM_030987019.1"/>
</dbReference>
<dbReference type="PANTHER" id="PTHR48033:SF9">
    <property type="entry name" value="TAR DNA-BINDING PROTEIN 43"/>
    <property type="match status" value="1"/>
</dbReference>
<evidence type="ECO:0000256" key="6">
    <source>
        <dbReference type="ARBA" id="ARBA00023187"/>
    </source>
</evidence>
<evidence type="ECO:0000313" key="12">
    <source>
        <dbReference type="Proteomes" id="UP000007110"/>
    </source>
</evidence>
<dbReference type="GO" id="GO:0008380">
    <property type="term" value="P:RNA splicing"/>
    <property type="evidence" value="ECO:0007669"/>
    <property type="project" value="UniProtKB-KW"/>
</dbReference>
<comment type="subcellular location">
    <subcellularLocation>
        <location evidence="1">Nucleus</location>
    </subcellularLocation>
</comment>
<feature type="compositionally biased region" description="Gly residues" evidence="9">
    <location>
        <begin position="439"/>
        <end position="467"/>
    </location>
</feature>
<dbReference type="InterPro" id="IPR000504">
    <property type="entry name" value="RRM_dom"/>
</dbReference>
<evidence type="ECO:0000259" key="10">
    <source>
        <dbReference type="PROSITE" id="PS50102"/>
    </source>
</evidence>
<dbReference type="SUPFAM" id="SSF54928">
    <property type="entry name" value="RNA-binding domain, RBD"/>
    <property type="match status" value="2"/>
</dbReference>
<dbReference type="SMART" id="SM00360">
    <property type="entry name" value="RRM"/>
    <property type="match status" value="2"/>
</dbReference>
<reference evidence="12" key="1">
    <citation type="submission" date="2015-02" db="EMBL/GenBank/DDBJ databases">
        <title>Genome sequencing for Strongylocentrotus purpuratus.</title>
        <authorList>
            <person name="Murali S."/>
            <person name="Liu Y."/>
            <person name="Vee V."/>
            <person name="English A."/>
            <person name="Wang M."/>
            <person name="Skinner E."/>
            <person name="Han Y."/>
            <person name="Muzny D.M."/>
            <person name="Worley K.C."/>
            <person name="Gibbs R.A."/>
        </authorList>
    </citation>
    <scope>NUCLEOTIDE SEQUENCE</scope>
</reference>
<feature type="compositionally biased region" description="Gly residues" evidence="9">
    <location>
        <begin position="359"/>
        <end position="407"/>
    </location>
</feature>
<organism evidence="11 12">
    <name type="scientific">Strongylocentrotus purpuratus</name>
    <name type="common">Purple sea urchin</name>
    <dbReference type="NCBI Taxonomy" id="7668"/>
    <lineage>
        <taxon>Eukaryota</taxon>
        <taxon>Metazoa</taxon>
        <taxon>Echinodermata</taxon>
        <taxon>Eleutherozoa</taxon>
        <taxon>Echinozoa</taxon>
        <taxon>Echinoidea</taxon>
        <taxon>Euechinoidea</taxon>
        <taxon>Echinacea</taxon>
        <taxon>Camarodonta</taxon>
        <taxon>Echinidea</taxon>
        <taxon>Strongylocentrotidae</taxon>
        <taxon>Strongylocentrotus</taxon>
    </lineage>
</organism>
<dbReference type="InterPro" id="IPR041105">
    <property type="entry name" value="TDP-43_N"/>
</dbReference>
<dbReference type="GO" id="GO:0000785">
    <property type="term" value="C:chromatin"/>
    <property type="evidence" value="ECO:0000318"/>
    <property type="project" value="GO_Central"/>
</dbReference>
<feature type="domain" description="RRM" evidence="10">
    <location>
        <begin position="206"/>
        <end position="277"/>
    </location>
</feature>
<dbReference type="InParanoid" id="A0A7M7NWT5"/>
<keyword evidence="3" id="KW-0677">Repeat</keyword>
<reference evidence="11" key="2">
    <citation type="submission" date="2021-01" db="UniProtKB">
        <authorList>
            <consortium name="EnsemblMetazoa"/>
        </authorList>
    </citation>
    <scope>IDENTIFICATION</scope>
</reference>
<dbReference type="GO" id="GO:0005654">
    <property type="term" value="C:nucleoplasm"/>
    <property type="evidence" value="ECO:0000318"/>
    <property type="project" value="GO_Central"/>
</dbReference>
<dbReference type="KEGG" id="spu:584774"/>
<evidence type="ECO:0000256" key="4">
    <source>
        <dbReference type="ARBA" id="ARBA00023015"/>
    </source>
</evidence>
<dbReference type="Proteomes" id="UP000007110">
    <property type="component" value="Unassembled WGS sequence"/>
</dbReference>
<dbReference type="EnsemblMetazoa" id="XM_030987019">
    <property type="protein sequence ID" value="XP_030842879"/>
    <property type="gene ID" value="LOC584774"/>
</dbReference>
<keyword evidence="5" id="KW-0804">Transcription</keyword>
<evidence type="ECO:0000256" key="7">
    <source>
        <dbReference type="ARBA" id="ARBA00023242"/>
    </source>
</evidence>
<name>A0A7M7NWT5_STRPU</name>
<evidence type="ECO:0000256" key="3">
    <source>
        <dbReference type="ARBA" id="ARBA00022737"/>
    </source>
</evidence>
<feature type="region of interest" description="Disordered" evidence="9">
    <location>
        <begin position="439"/>
        <end position="506"/>
    </location>
</feature>
<feature type="compositionally biased region" description="Polar residues" evidence="9">
    <location>
        <begin position="479"/>
        <end position="506"/>
    </location>
</feature>
<keyword evidence="8" id="KW-0694">RNA-binding</keyword>
<dbReference type="OrthoDB" id="2020831at2759"/>
<dbReference type="GO" id="GO:0006397">
    <property type="term" value="P:mRNA processing"/>
    <property type="evidence" value="ECO:0007669"/>
    <property type="project" value="UniProtKB-KW"/>
</dbReference>
<dbReference type="OMA" id="FGHANAP"/>
<evidence type="ECO:0000256" key="8">
    <source>
        <dbReference type="PROSITE-ProRule" id="PRU00176"/>
    </source>
</evidence>
<evidence type="ECO:0000256" key="2">
    <source>
        <dbReference type="ARBA" id="ARBA00022664"/>
    </source>
</evidence>
<keyword evidence="4" id="KW-0805">Transcription regulation</keyword>
<protein>
    <recommendedName>
        <fullName evidence="10">RRM domain-containing protein</fullName>
    </recommendedName>
</protein>
<sequence>MDFIRVAATENETDPDSIIELPVEQDGTIMLSTIIAQFPSATGLKYRNPQSQGIRGLRVIDERVYAPRSDGVWEDLIYVATFPKGIVLEQSISSENKRKGEDNRENPVGKTRKIEAKTVDLIVLGLDYNTTDEEMKEYFGKYGELLMAHVKRDPVTQKSKGFGFIRYKDVDSQEGVVEKRHKIDLSSRWCEVKYPNTGGAVQPSRKKLFIGRLTSDTTKEDLFDIFSKYGEVVDVFIPKPFRGFAFVTMNSSKDADEIVGEDLIIKGNSVYINRAEPKARMMGKEGDRFYGDGGGGGGGGYGGGGGGGYGNNMDSYHRGGSGGGGGYNRDRGGFRQGGGGGYGGGGGGGGGGGSYGGGGFGGGRDGGRDGPGGGGGGGGGHGPMDRGSAGGGSGAGGGGGSGSGGQGNLSQMQLNQAVLAAALSQAGLGMMGNMLGGLGGPGQAGTPGGGGSSNSGTAGSGSGGGGSSSAQGLSASDVGYSNQSWSGQSPQSGETGGQYFTKSTGW</sequence>
<keyword evidence="2" id="KW-0507">mRNA processing</keyword>
<dbReference type="PROSITE" id="PS50102">
    <property type="entry name" value="RRM"/>
    <property type="match status" value="2"/>
</dbReference>
<keyword evidence="7" id="KW-0539">Nucleus</keyword>
<dbReference type="Pfam" id="PF00076">
    <property type="entry name" value="RRM_1"/>
    <property type="match status" value="2"/>
</dbReference>
<dbReference type="Pfam" id="PF18694">
    <property type="entry name" value="TDP-43_N"/>
    <property type="match status" value="1"/>
</dbReference>
<proteinExistence type="predicted"/>
<accession>A0A7M7NWT5</accession>
<dbReference type="CDD" id="cd19609">
    <property type="entry name" value="NTD_TDP-43"/>
    <property type="match status" value="1"/>
</dbReference>
<evidence type="ECO:0000313" key="11">
    <source>
        <dbReference type="EnsemblMetazoa" id="XP_030842879"/>
    </source>
</evidence>
<dbReference type="PANTHER" id="PTHR48033">
    <property type="entry name" value="RNA-BINDING (RRM/RBD/RNP MOTIFS) FAMILY PROTEIN"/>
    <property type="match status" value="1"/>
</dbReference>
<keyword evidence="6" id="KW-0508">mRNA splicing</keyword>
<evidence type="ECO:0000256" key="5">
    <source>
        <dbReference type="ARBA" id="ARBA00023163"/>
    </source>
</evidence>
<evidence type="ECO:0000256" key="9">
    <source>
        <dbReference type="SAM" id="MobiDB-lite"/>
    </source>
</evidence>
<feature type="region of interest" description="Disordered" evidence="9">
    <location>
        <begin position="359"/>
        <end position="409"/>
    </location>
</feature>
<dbReference type="InterPro" id="IPR035979">
    <property type="entry name" value="RBD_domain_sf"/>
</dbReference>
<dbReference type="FunFam" id="3.30.70.330:FF:001071">
    <property type="entry name" value="Tar DNA-binding protein homolog 1"/>
    <property type="match status" value="1"/>
</dbReference>
<dbReference type="GeneID" id="584774"/>
<keyword evidence="12" id="KW-1185">Reference proteome</keyword>
<dbReference type="CDD" id="cd12322">
    <property type="entry name" value="RRM2_TDP43"/>
    <property type="match status" value="1"/>
</dbReference>
<evidence type="ECO:0000256" key="1">
    <source>
        <dbReference type="ARBA" id="ARBA00004123"/>
    </source>
</evidence>
<dbReference type="AlphaFoldDB" id="A0A7M7NWT5"/>